<reference evidence="4 5" key="1">
    <citation type="submission" date="2021-12" db="EMBL/GenBank/DDBJ databases">
        <title>Siccirubricoccus leaddurans sp. nov., a high concentration Zn2+ tolerance bacterium.</title>
        <authorList>
            <person name="Cao Y."/>
        </authorList>
    </citation>
    <scope>NUCLEOTIDE SEQUENCE [LARGE SCALE GENOMIC DNA]</scope>
    <source>
        <strain evidence="4 5">KC 17139</strain>
    </source>
</reference>
<dbReference type="InterPro" id="IPR027372">
    <property type="entry name" value="Phytase-like_dom"/>
</dbReference>
<feature type="chain" id="PRO_5045720372" evidence="2">
    <location>
        <begin position="29"/>
        <end position="832"/>
    </location>
</feature>
<dbReference type="Proteomes" id="UP001523392">
    <property type="component" value="Unassembled WGS sequence"/>
</dbReference>
<name>A0ABT1CYI9_9PROT</name>
<evidence type="ECO:0000313" key="4">
    <source>
        <dbReference type="EMBL" id="MCO6414731.1"/>
    </source>
</evidence>
<protein>
    <submittedName>
        <fullName evidence="4">Esterase-like activity of phytase family protein</fullName>
    </submittedName>
</protein>
<keyword evidence="5" id="KW-1185">Reference proteome</keyword>
<sequence>MPKACPPRRAALPLAAASLSLLAGAAAAQPVVIGSATFENQGLVGVGRAPATARDLFGDTLSFGSGLVMDLSTWRRNGDSYSGVLFGLPDRGWNTQGSVDYQARLQRFAITLSPYSGAAILPAGPGQQSQLGLNLTQTLGLSDGNGTPTTGLDASGTRPAGGGFPVLPIGANGRVALDTEGVVRSRDGSFWISDEYGPGIYRFSADGRMLGAIRAPDALIPIRNGVEQYSSNNPPAGQPGPTPANPVTGRQNNQGYEGLAISPDGRTLTALLQSATRQDGGSAAGTRYYTRMLTYDISNPDAPRLSGEYVVRLPQYVNAAGQTLVAAQSELLQLNRTQYLMLSRDSAAGFTYADAASAYRAISVVDVSGATNIAGSAYDGTTPVAPAGVLVGSVTPAAVSAFLNMNDNGQLARFGLHNGLPNTPNNLYEKWEGMALVPVLDRNRPHDFFLLVSSDNDFITTNGSMQGTPYAEANDVDNVVLVYRVALPTYIDPLALQSLEVTALPLARATGESALQVARTVLGQADARVFNLRTLTGREDAATAPRFNAYVTGAFNFTRTDGSGSAGYAYGPGGSTGRAAADPDVRAVTAGGDYRVTPNLRLGLSLSYYDTSTSLSGSSRIDGTGGAVSPYATMTFGASWLDLQYSYLFGDWDIRRDTQIYGLTGRGKPSGSGHLIQLSAGHNFTSGPVVFGPTGRLSYSHLTINGYTESEAIHAAARVPRQDFEQAVLNLGGQVSWPLRFDWAQVVPQLRAGYDIALTDDKRDIAISLATVARPEAQVTGPVGTLNQSGFRGGAGVVFRRENFSLLLDYDIRTRREGTLDHLFTISLGMAF</sequence>
<evidence type="ECO:0000313" key="5">
    <source>
        <dbReference type="Proteomes" id="UP001523392"/>
    </source>
</evidence>
<feature type="region of interest" description="Disordered" evidence="1">
    <location>
        <begin position="228"/>
        <end position="257"/>
    </location>
</feature>
<evidence type="ECO:0000256" key="2">
    <source>
        <dbReference type="SAM" id="SignalP"/>
    </source>
</evidence>
<dbReference type="PANTHER" id="PTHR37957">
    <property type="entry name" value="BLR7070 PROTEIN"/>
    <property type="match status" value="1"/>
</dbReference>
<evidence type="ECO:0000256" key="1">
    <source>
        <dbReference type="SAM" id="MobiDB-lite"/>
    </source>
</evidence>
<dbReference type="RefSeq" id="WP_252951319.1">
    <property type="nucleotide sequence ID" value="NZ_JAFIRR010000006.1"/>
</dbReference>
<evidence type="ECO:0000259" key="3">
    <source>
        <dbReference type="PROSITE" id="PS51208"/>
    </source>
</evidence>
<dbReference type="PANTHER" id="PTHR37957:SF1">
    <property type="entry name" value="PHYTASE-LIKE DOMAIN-CONTAINING PROTEIN"/>
    <property type="match status" value="1"/>
</dbReference>
<organism evidence="4 5">
    <name type="scientific">Siccirubricoccus soli</name>
    <dbReference type="NCBI Taxonomy" id="2899147"/>
    <lineage>
        <taxon>Bacteria</taxon>
        <taxon>Pseudomonadati</taxon>
        <taxon>Pseudomonadota</taxon>
        <taxon>Alphaproteobacteria</taxon>
        <taxon>Acetobacterales</taxon>
        <taxon>Roseomonadaceae</taxon>
        <taxon>Siccirubricoccus</taxon>
    </lineage>
</organism>
<dbReference type="InterPro" id="IPR036709">
    <property type="entry name" value="Autotransporte_beta_dom_sf"/>
</dbReference>
<gene>
    <name evidence="4" type="ORF">JYK14_00860</name>
</gene>
<dbReference type="SMART" id="SM00869">
    <property type="entry name" value="Autotransporter"/>
    <property type="match status" value="1"/>
</dbReference>
<keyword evidence="2" id="KW-0732">Signal</keyword>
<dbReference type="Gene3D" id="2.40.128.130">
    <property type="entry name" value="Autotransporter beta-domain"/>
    <property type="match status" value="1"/>
</dbReference>
<dbReference type="EMBL" id="JAFIRR010000006">
    <property type="protein sequence ID" value="MCO6414731.1"/>
    <property type="molecule type" value="Genomic_DNA"/>
</dbReference>
<proteinExistence type="predicted"/>
<comment type="caution">
    <text evidence="4">The sequence shown here is derived from an EMBL/GenBank/DDBJ whole genome shotgun (WGS) entry which is preliminary data.</text>
</comment>
<dbReference type="SUPFAM" id="SSF103515">
    <property type="entry name" value="Autotransporter"/>
    <property type="match status" value="1"/>
</dbReference>
<dbReference type="PROSITE" id="PS51208">
    <property type="entry name" value="AUTOTRANSPORTER"/>
    <property type="match status" value="1"/>
</dbReference>
<feature type="domain" description="Autotransporter" evidence="3">
    <location>
        <begin position="542"/>
        <end position="832"/>
    </location>
</feature>
<dbReference type="Pfam" id="PF03797">
    <property type="entry name" value="Autotransporter"/>
    <property type="match status" value="1"/>
</dbReference>
<accession>A0ABT1CYI9</accession>
<dbReference type="InterPro" id="IPR005546">
    <property type="entry name" value="Autotransporte_beta"/>
</dbReference>
<dbReference type="Pfam" id="PF13449">
    <property type="entry name" value="Phytase-like"/>
    <property type="match status" value="1"/>
</dbReference>
<feature type="signal peptide" evidence="2">
    <location>
        <begin position="1"/>
        <end position="28"/>
    </location>
</feature>